<dbReference type="GeneID" id="81602145"/>
<evidence type="ECO:0000313" key="1">
    <source>
        <dbReference type="EMBL" id="KAJ5444648.1"/>
    </source>
</evidence>
<gene>
    <name evidence="1" type="ORF">N7458_008520</name>
</gene>
<organism evidence="1 2">
    <name type="scientific">Penicillium daleae</name>
    <dbReference type="NCBI Taxonomy" id="63821"/>
    <lineage>
        <taxon>Eukaryota</taxon>
        <taxon>Fungi</taxon>
        <taxon>Dikarya</taxon>
        <taxon>Ascomycota</taxon>
        <taxon>Pezizomycotina</taxon>
        <taxon>Eurotiomycetes</taxon>
        <taxon>Eurotiomycetidae</taxon>
        <taxon>Eurotiales</taxon>
        <taxon>Aspergillaceae</taxon>
        <taxon>Penicillium</taxon>
    </lineage>
</organism>
<name>A0AAD6C2V2_9EURO</name>
<proteinExistence type="predicted"/>
<dbReference type="EMBL" id="JAPVEA010000007">
    <property type="protein sequence ID" value="KAJ5444648.1"/>
    <property type="molecule type" value="Genomic_DNA"/>
</dbReference>
<dbReference type="RefSeq" id="XP_056764728.1">
    <property type="nucleotide sequence ID" value="XM_056911902.1"/>
</dbReference>
<reference evidence="1" key="2">
    <citation type="journal article" date="2023" name="IMA Fungus">
        <title>Comparative genomic study of the Penicillium genus elucidates a diverse pangenome and 15 lateral gene transfer events.</title>
        <authorList>
            <person name="Petersen C."/>
            <person name="Sorensen T."/>
            <person name="Nielsen M.R."/>
            <person name="Sondergaard T.E."/>
            <person name="Sorensen J.L."/>
            <person name="Fitzpatrick D.A."/>
            <person name="Frisvad J.C."/>
            <person name="Nielsen K.L."/>
        </authorList>
    </citation>
    <scope>NUCLEOTIDE SEQUENCE</scope>
    <source>
        <strain evidence="1">IBT 16125</strain>
    </source>
</reference>
<accession>A0AAD6C2V2</accession>
<dbReference type="Proteomes" id="UP001213681">
    <property type="component" value="Unassembled WGS sequence"/>
</dbReference>
<sequence length="71" mass="7320">MASSIENLPNSRLAAVESSIVACMAVIRLVGLELITSDAPTTAVHSLADIPVDLNASPSSALVSRSNEKSK</sequence>
<evidence type="ECO:0000313" key="2">
    <source>
        <dbReference type="Proteomes" id="UP001213681"/>
    </source>
</evidence>
<reference evidence="1" key="1">
    <citation type="submission" date="2022-12" db="EMBL/GenBank/DDBJ databases">
        <authorList>
            <person name="Petersen C."/>
        </authorList>
    </citation>
    <scope>NUCLEOTIDE SEQUENCE</scope>
    <source>
        <strain evidence="1">IBT 16125</strain>
    </source>
</reference>
<dbReference type="AlphaFoldDB" id="A0AAD6C2V2"/>
<protein>
    <submittedName>
        <fullName evidence="1">Uncharacterized protein</fullName>
    </submittedName>
</protein>
<keyword evidence="2" id="KW-1185">Reference proteome</keyword>
<comment type="caution">
    <text evidence="1">The sequence shown here is derived from an EMBL/GenBank/DDBJ whole genome shotgun (WGS) entry which is preliminary data.</text>
</comment>